<dbReference type="Gene3D" id="3.40.50.1820">
    <property type="entry name" value="alpha/beta hydrolase"/>
    <property type="match status" value="1"/>
</dbReference>
<sequence length="239" mass="25077">MGRPRLRGPATTHLDSRTLALAADDPRTPLIWRIRVEDLRRAIDGLDLLEAAVPGLAGRVDHGRVAVAGHSWGAQSASMLLGARVLDADGVPGEDLSDPRVGAGVLLALTGLGGADLSPFAAGHFPFMNPSFDGMTTPALLVAGDKDQSALTVRGPDWFTDGYTLSPGDKSLLTLYGAEHSLGGIAGHRVAETTDESPEHVALFQRLTTAYLHPGDPAWPAARTALDPAPHPLGRIQSK</sequence>
<dbReference type="EMBL" id="JBHMEI010000001">
    <property type="protein sequence ID" value="MFB9200101.1"/>
    <property type="molecule type" value="Genomic_DNA"/>
</dbReference>
<protein>
    <submittedName>
        <fullName evidence="1">Alpha/beta hydrolase family protein</fullName>
    </submittedName>
</protein>
<dbReference type="SUPFAM" id="SSF53474">
    <property type="entry name" value="alpha/beta-Hydrolases"/>
    <property type="match status" value="1"/>
</dbReference>
<reference evidence="1 2" key="1">
    <citation type="submission" date="2024-09" db="EMBL/GenBank/DDBJ databases">
        <authorList>
            <person name="Sun Q."/>
            <person name="Mori K."/>
        </authorList>
    </citation>
    <scope>NUCLEOTIDE SEQUENCE [LARGE SCALE GENOMIC DNA]</scope>
    <source>
        <strain evidence="1 2">CCM 3426</strain>
    </source>
</reference>
<gene>
    <name evidence="1" type="ORF">ACFFV7_02755</name>
</gene>
<accession>A0ABV5I6M6</accession>
<proteinExistence type="predicted"/>
<evidence type="ECO:0000313" key="2">
    <source>
        <dbReference type="Proteomes" id="UP001589647"/>
    </source>
</evidence>
<evidence type="ECO:0000313" key="1">
    <source>
        <dbReference type="EMBL" id="MFB9200101.1"/>
    </source>
</evidence>
<name>A0ABV5I6M6_9ACTN</name>
<dbReference type="RefSeq" id="WP_379478541.1">
    <property type="nucleotide sequence ID" value="NZ_BMRC01000001.1"/>
</dbReference>
<dbReference type="GO" id="GO:0016787">
    <property type="term" value="F:hydrolase activity"/>
    <property type="evidence" value="ECO:0007669"/>
    <property type="project" value="UniProtKB-KW"/>
</dbReference>
<dbReference type="Proteomes" id="UP001589647">
    <property type="component" value="Unassembled WGS sequence"/>
</dbReference>
<keyword evidence="2" id="KW-1185">Reference proteome</keyword>
<comment type="caution">
    <text evidence="1">The sequence shown here is derived from an EMBL/GenBank/DDBJ whole genome shotgun (WGS) entry which is preliminary data.</text>
</comment>
<keyword evidence="1" id="KW-0378">Hydrolase</keyword>
<organism evidence="1 2">
    <name type="scientific">Nonomuraea spiralis</name>
    <dbReference type="NCBI Taxonomy" id="46182"/>
    <lineage>
        <taxon>Bacteria</taxon>
        <taxon>Bacillati</taxon>
        <taxon>Actinomycetota</taxon>
        <taxon>Actinomycetes</taxon>
        <taxon>Streptosporangiales</taxon>
        <taxon>Streptosporangiaceae</taxon>
        <taxon>Nonomuraea</taxon>
    </lineage>
</organism>
<dbReference type="InterPro" id="IPR029058">
    <property type="entry name" value="AB_hydrolase_fold"/>
</dbReference>